<accession>A0A1Y1Z3S4</accession>
<dbReference type="AlphaFoldDB" id="A0A1Y1Z3S4"/>
<dbReference type="Proteomes" id="UP000193498">
    <property type="component" value="Unassembled WGS sequence"/>
</dbReference>
<name>A0A1Y1Z3S4_9FUNG</name>
<keyword evidence="2" id="KW-1185">Reference proteome</keyword>
<evidence type="ECO:0000313" key="2">
    <source>
        <dbReference type="Proteomes" id="UP000193498"/>
    </source>
</evidence>
<comment type="caution">
    <text evidence="1">The sequence shown here is derived from an EMBL/GenBank/DDBJ whole genome shotgun (WGS) entry which is preliminary data.</text>
</comment>
<gene>
    <name evidence="1" type="ORF">K493DRAFT_333742</name>
</gene>
<proteinExistence type="predicted"/>
<evidence type="ECO:0000313" key="1">
    <source>
        <dbReference type="EMBL" id="ORY04920.1"/>
    </source>
</evidence>
<protein>
    <recommendedName>
        <fullName evidence="3">Adhesin domain-containing protein</fullName>
    </recommendedName>
</protein>
<dbReference type="EMBL" id="MCFE01000030">
    <property type="protein sequence ID" value="ORY04920.1"/>
    <property type="molecule type" value="Genomic_DNA"/>
</dbReference>
<evidence type="ECO:0008006" key="3">
    <source>
        <dbReference type="Google" id="ProtNLM"/>
    </source>
</evidence>
<reference evidence="1 2" key="1">
    <citation type="submission" date="2016-07" db="EMBL/GenBank/DDBJ databases">
        <title>Pervasive Adenine N6-methylation of Active Genes in Fungi.</title>
        <authorList>
            <consortium name="DOE Joint Genome Institute"/>
            <person name="Mondo S.J."/>
            <person name="Dannebaum R.O."/>
            <person name="Kuo R.C."/>
            <person name="Labutti K."/>
            <person name="Haridas S."/>
            <person name="Kuo A."/>
            <person name="Salamov A."/>
            <person name="Ahrendt S.R."/>
            <person name="Lipzen A."/>
            <person name="Sullivan W."/>
            <person name="Andreopoulos W.B."/>
            <person name="Clum A."/>
            <person name="Lindquist E."/>
            <person name="Daum C."/>
            <person name="Ramamoorthy G.K."/>
            <person name="Gryganskyi A."/>
            <person name="Culley D."/>
            <person name="Magnuson J.K."/>
            <person name="James T.Y."/>
            <person name="O'Malley M.A."/>
            <person name="Stajich J.E."/>
            <person name="Spatafora J.W."/>
            <person name="Visel A."/>
            <person name="Grigoriev I.V."/>
        </authorList>
    </citation>
    <scope>NUCLEOTIDE SEQUENCE [LARGE SCALE GENOMIC DNA]</scope>
    <source>
        <strain evidence="1 2">CBS 931.73</strain>
    </source>
</reference>
<dbReference type="InParanoid" id="A0A1Y1Z3S4"/>
<organism evidence="1 2">
    <name type="scientific">Basidiobolus meristosporus CBS 931.73</name>
    <dbReference type="NCBI Taxonomy" id="1314790"/>
    <lineage>
        <taxon>Eukaryota</taxon>
        <taxon>Fungi</taxon>
        <taxon>Fungi incertae sedis</taxon>
        <taxon>Zoopagomycota</taxon>
        <taxon>Entomophthoromycotina</taxon>
        <taxon>Basidiobolomycetes</taxon>
        <taxon>Basidiobolales</taxon>
        <taxon>Basidiobolaceae</taxon>
        <taxon>Basidiobolus</taxon>
    </lineage>
</organism>
<sequence length="260" mass="28283">MSEHPYTIATKVTGRGHNNYGSVGGAFEGEEWFPSPHHFPNEGEAVPGGVFEDFVIDLAQYRSLFIIVNTTAAAKSADQPANATIRVQFPPVHSYLKNLNVSLPAGTVNGASFKQVRFDNLNIRVDHGRIAFEDIRSSNISLSASVGEIAGTYSFSQAYEALSRNGSIDCRLRVLPRSIPNITVGTSVGNITARVIDTFRGTFSLFTKFGRTSISGGRHIAFSTNTTTAKSGIFREENSSSNISMHTDKGGIMLSFRRRL</sequence>